<dbReference type="AlphaFoldDB" id="A0A518GB41"/>
<dbReference type="Proteomes" id="UP000318017">
    <property type="component" value="Chromosome"/>
</dbReference>
<evidence type="ECO:0000259" key="2">
    <source>
        <dbReference type="Pfam" id="PF07596"/>
    </source>
</evidence>
<keyword evidence="1" id="KW-0812">Transmembrane</keyword>
<evidence type="ECO:0000313" key="3">
    <source>
        <dbReference type="EMBL" id="QDV25831.1"/>
    </source>
</evidence>
<dbReference type="PANTHER" id="PTHR30093">
    <property type="entry name" value="GENERAL SECRETION PATHWAY PROTEIN G"/>
    <property type="match status" value="1"/>
</dbReference>
<keyword evidence="1" id="KW-1133">Transmembrane helix</keyword>
<sequence>MTFRFSIFLSIVRSKRRRRAALSGFTLVELLVVIAIIGILVGLLLPAVQAAREAARRMQCSNNLKQLGLALHNYESAHQAFPGPAYSTSNASMVYGFSVQAFLLPFMEQGNLESLIDYRTPLYTGALNNQQFNPAHAAVARQPLAIFLCPSDGQEPIYSVGNNTFAGTNYVVCTGSGTDKNYDSRVRTDGMFWRGSNTKFRDMTDGTSNTMVFSEALMGAGANYSPGPPSPATPHGRYMAAYPGGPGSMNGSGQGFNGAPGDNPDLLVAASGAAIWSGARCNAWIHGKDGDTGYNAYPSPNADAPDVVKNNWGFLAARSQHTGGVSTTLGDGSVQFISDSIDIGSWRALSTPAGGEVINDF</sequence>
<dbReference type="Gene3D" id="3.30.700.10">
    <property type="entry name" value="Glycoprotein, Type 4 Pilin"/>
    <property type="match status" value="1"/>
</dbReference>
<evidence type="ECO:0000313" key="4">
    <source>
        <dbReference type="Proteomes" id="UP000318017"/>
    </source>
</evidence>
<dbReference type="NCBIfam" id="TIGR02532">
    <property type="entry name" value="IV_pilin_GFxxxE"/>
    <property type="match status" value="1"/>
</dbReference>
<dbReference type="InterPro" id="IPR011453">
    <property type="entry name" value="DUF1559"/>
</dbReference>
<dbReference type="EMBL" id="CP036298">
    <property type="protein sequence ID" value="QDV25831.1"/>
    <property type="molecule type" value="Genomic_DNA"/>
</dbReference>
<dbReference type="InterPro" id="IPR012902">
    <property type="entry name" value="N_methyl_site"/>
</dbReference>
<keyword evidence="1" id="KW-0472">Membrane</keyword>
<dbReference type="Pfam" id="PF07596">
    <property type="entry name" value="SBP_bac_10"/>
    <property type="match status" value="1"/>
</dbReference>
<evidence type="ECO:0000256" key="1">
    <source>
        <dbReference type="SAM" id="Phobius"/>
    </source>
</evidence>
<reference evidence="3 4" key="1">
    <citation type="submission" date="2019-02" db="EMBL/GenBank/DDBJ databases">
        <title>Deep-cultivation of Planctomycetes and their phenomic and genomic characterization uncovers novel biology.</title>
        <authorList>
            <person name="Wiegand S."/>
            <person name="Jogler M."/>
            <person name="Boedeker C."/>
            <person name="Pinto D."/>
            <person name="Vollmers J."/>
            <person name="Rivas-Marin E."/>
            <person name="Kohn T."/>
            <person name="Peeters S.H."/>
            <person name="Heuer A."/>
            <person name="Rast P."/>
            <person name="Oberbeckmann S."/>
            <person name="Bunk B."/>
            <person name="Jeske O."/>
            <person name="Meyerdierks A."/>
            <person name="Storesund J.E."/>
            <person name="Kallscheuer N."/>
            <person name="Luecker S."/>
            <person name="Lage O.M."/>
            <person name="Pohl T."/>
            <person name="Merkel B.J."/>
            <person name="Hornburger P."/>
            <person name="Mueller R.-W."/>
            <person name="Bruemmer F."/>
            <person name="Labrenz M."/>
            <person name="Spormann A.M."/>
            <person name="Op den Camp H."/>
            <person name="Overmann J."/>
            <person name="Amann R."/>
            <person name="Jetten M.S.M."/>
            <person name="Mascher T."/>
            <person name="Medema M.H."/>
            <person name="Devos D.P."/>
            <person name="Kaster A.-K."/>
            <person name="Ovreas L."/>
            <person name="Rohde M."/>
            <person name="Galperin M.Y."/>
            <person name="Jogler C."/>
        </authorList>
    </citation>
    <scope>NUCLEOTIDE SEQUENCE [LARGE SCALE GENOMIC DNA]</scope>
    <source>
        <strain evidence="3 4">Q31a</strain>
    </source>
</reference>
<keyword evidence="4" id="KW-1185">Reference proteome</keyword>
<dbReference type="OrthoDB" id="248923at2"/>
<gene>
    <name evidence="3" type="primary">xcpT_5</name>
    <name evidence="3" type="ORF">Q31a_41590</name>
</gene>
<dbReference type="PROSITE" id="PS00409">
    <property type="entry name" value="PROKAR_NTER_METHYL"/>
    <property type="match status" value="1"/>
</dbReference>
<dbReference type="KEGG" id="ahel:Q31a_41590"/>
<proteinExistence type="predicted"/>
<protein>
    <submittedName>
        <fullName evidence="3">Type II secretion system protein G</fullName>
    </submittedName>
</protein>
<organism evidence="3 4">
    <name type="scientific">Aureliella helgolandensis</name>
    <dbReference type="NCBI Taxonomy" id="2527968"/>
    <lineage>
        <taxon>Bacteria</taxon>
        <taxon>Pseudomonadati</taxon>
        <taxon>Planctomycetota</taxon>
        <taxon>Planctomycetia</taxon>
        <taxon>Pirellulales</taxon>
        <taxon>Pirellulaceae</taxon>
        <taxon>Aureliella</taxon>
    </lineage>
</organism>
<feature type="domain" description="DUF1559" evidence="2">
    <location>
        <begin position="49"/>
        <end position="343"/>
    </location>
</feature>
<dbReference type="RefSeq" id="WP_145081449.1">
    <property type="nucleotide sequence ID" value="NZ_CP036298.1"/>
</dbReference>
<accession>A0A518GB41</accession>
<dbReference type="PANTHER" id="PTHR30093:SF2">
    <property type="entry name" value="TYPE II SECRETION SYSTEM PROTEIN H"/>
    <property type="match status" value="1"/>
</dbReference>
<name>A0A518GB41_9BACT</name>
<dbReference type="SUPFAM" id="SSF54523">
    <property type="entry name" value="Pili subunits"/>
    <property type="match status" value="1"/>
</dbReference>
<dbReference type="NCBIfam" id="TIGR04294">
    <property type="entry name" value="pre_pil_HX9DG"/>
    <property type="match status" value="1"/>
</dbReference>
<dbReference type="InterPro" id="IPR027558">
    <property type="entry name" value="Pre_pil_HX9DG_C"/>
</dbReference>
<dbReference type="InterPro" id="IPR045584">
    <property type="entry name" value="Pilin-like"/>
</dbReference>
<feature type="transmembrane region" description="Helical" evidence="1">
    <location>
        <begin position="21"/>
        <end position="48"/>
    </location>
</feature>
<dbReference type="Pfam" id="PF07963">
    <property type="entry name" value="N_methyl"/>
    <property type="match status" value="1"/>
</dbReference>